<dbReference type="InterPro" id="IPR029197">
    <property type="entry name" value="CKAP2_C"/>
</dbReference>
<dbReference type="PANTHER" id="PTHR47078:SF1">
    <property type="entry name" value="CYTOSKELETON-ASSOCIATED PROTEIN 2-LIKE"/>
    <property type="match status" value="1"/>
</dbReference>
<keyword evidence="5" id="KW-0206">Cytoskeleton</keyword>
<feature type="compositionally biased region" description="Basic residues" evidence="6">
    <location>
        <begin position="375"/>
        <end position="384"/>
    </location>
</feature>
<evidence type="ECO:0000256" key="5">
    <source>
        <dbReference type="ARBA" id="ARBA00023212"/>
    </source>
</evidence>
<dbReference type="PANTHER" id="PTHR47078">
    <property type="entry name" value="CYTOSKELETON-ASSOCIATED PROTEIN 2-LIKE"/>
    <property type="match status" value="1"/>
</dbReference>
<evidence type="ECO:0000256" key="3">
    <source>
        <dbReference type="ARBA" id="ARBA00022490"/>
    </source>
</evidence>
<feature type="region of interest" description="Disordered" evidence="6">
    <location>
        <begin position="506"/>
        <end position="541"/>
    </location>
</feature>
<comment type="caution">
    <text evidence="8">The sequence shown here is derived from an EMBL/GenBank/DDBJ whole genome shotgun (WGS) entry which is preliminary data.</text>
</comment>
<evidence type="ECO:0000256" key="1">
    <source>
        <dbReference type="ARBA" id="ARBA00004245"/>
    </source>
</evidence>
<evidence type="ECO:0000256" key="4">
    <source>
        <dbReference type="ARBA" id="ARBA00022553"/>
    </source>
</evidence>
<comment type="subcellular location">
    <subcellularLocation>
        <location evidence="1">Cytoplasm</location>
        <location evidence="1">Cytoskeleton</location>
    </subcellularLocation>
</comment>
<dbReference type="InterPro" id="IPR052855">
    <property type="entry name" value="CKAP2-like"/>
</dbReference>
<dbReference type="Proteomes" id="UP001230051">
    <property type="component" value="Unassembled WGS sequence"/>
</dbReference>
<reference evidence="8" key="1">
    <citation type="submission" date="2022-02" db="EMBL/GenBank/DDBJ databases">
        <title>Atlantic sturgeon de novo genome assembly.</title>
        <authorList>
            <person name="Stock M."/>
            <person name="Klopp C."/>
            <person name="Guiguen Y."/>
            <person name="Cabau C."/>
            <person name="Parinello H."/>
            <person name="Santidrian Yebra-Pimentel E."/>
            <person name="Kuhl H."/>
            <person name="Dirks R.P."/>
            <person name="Guessner J."/>
            <person name="Wuertz S."/>
            <person name="Du K."/>
            <person name="Schartl M."/>
        </authorList>
    </citation>
    <scope>NUCLEOTIDE SEQUENCE</scope>
    <source>
        <strain evidence="8">STURGEONOMICS-FGT-2020</strain>
        <tissue evidence="8">Whole blood</tissue>
    </source>
</reference>
<gene>
    <name evidence="8" type="primary">CKAP2L</name>
    <name evidence="8" type="ORF">AOXY_G28805</name>
</gene>
<dbReference type="EMBL" id="JAGXEW010000036">
    <property type="protein sequence ID" value="KAK1154450.1"/>
    <property type="molecule type" value="Genomic_DNA"/>
</dbReference>
<comment type="similarity">
    <text evidence="2">Belongs to the CKAP2 family.</text>
</comment>
<dbReference type="GO" id="GO:0005829">
    <property type="term" value="C:cytosol"/>
    <property type="evidence" value="ECO:0007669"/>
    <property type="project" value="TreeGrafter"/>
</dbReference>
<name>A0AAD8CP31_ACIOX</name>
<feature type="compositionally biased region" description="Low complexity" evidence="6">
    <location>
        <begin position="210"/>
        <end position="222"/>
    </location>
</feature>
<keyword evidence="3" id="KW-0963">Cytoplasm</keyword>
<feature type="domain" description="Cytoskeleton-associated protein 2 C-terminal" evidence="7">
    <location>
        <begin position="353"/>
        <end position="504"/>
    </location>
</feature>
<feature type="compositionally biased region" description="Low complexity" evidence="6">
    <location>
        <begin position="318"/>
        <end position="327"/>
    </location>
</feature>
<feature type="compositionally biased region" description="Pro residues" evidence="6">
    <location>
        <begin position="151"/>
        <end position="160"/>
    </location>
</feature>
<accession>A0AAD8CP31</accession>
<protein>
    <submittedName>
        <fullName evidence="8">Cytoskeleton-associated protein 2-like</fullName>
    </submittedName>
</protein>
<sequence length="692" mass="72963">MEGDVIAPVLSRTELRQQKLMEYLAAKGKLKPPNPKPYLRENQILQKPPPAGLKPAPVSSCTGLAGGKPASRQKENLSRQPPKPGGAETKIPPKTGARGAPLPTSRPGLKTSLLRAPIRQNGASETTSKPAPQRPASSKLGCPLNQAPQPSRAPPRPAGNPPKTKGQASKPQPAKETRRPAFPSAVQGLLGHGGLKPEIGLGEEAGGERGTPTRTGDPPTAAEGGGAGDKRTRVGSSSNSKSTPNAPSSATLKPGGISKAVGTGDKASAAPRPSHGAPGGRSGAGKPLLQGDATGRTGKAAGTRVQPRGSQGTAVCRGGPSSSSQGKPQPPGRGKGVPGGAARPVKEGGAPAARQESLSAAQEERMRKLEQWRQAKGKSYKRPPKPAPQPKRGDPAGRRSFWAAIEEEDDINSLVTSVEAMLTDCLRLVQEGCPAEEVSAVLARVPLAERFSRFWLCRVRLMEREGDYDVLPLFEQAVRVLVEPIDELQSAVFEILRKKEAPKPTVHFDPVLKEPAPGSGDEGSEGSEGEPGGGPARPVTPRVVSARLRTDKEGSSVVKYRITATPGVEARRPDPHLLLDGQELRFFTPVRRSLRIERNSRHYPPALRDHDPCVTSFRELLGGEEEEEEEEERGGAPATAVYVYRENEALRGQVHVEYIQEEEEGGSLTASPETSLPPRAGAAPSTPAAGGP</sequence>
<feature type="domain" description="Cytoskeleton-associated protein 2 C-terminal" evidence="7">
    <location>
        <begin position="550"/>
        <end position="650"/>
    </location>
</feature>
<evidence type="ECO:0000259" key="7">
    <source>
        <dbReference type="Pfam" id="PF15297"/>
    </source>
</evidence>
<feature type="compositionally biased region" description="Polar residues" evidence="6">
    <location>
        <begin position="234"/>
        <end position="251"/>
    </location>
</feature>
<keyword evidence="4" id="KW-0597">Phosphoprotein</keyword>
<organism evidence="8 9">
    <name type="scientific">Acipenser oxyrinchus oxyrinchus</name>
    <dbReference type="NCBI Taxonomy" id="40147"/>
    <lineage>
        <taxon>Eukaryota</taxon>
        <taxon>Metazoa</taxon>
        <taxon>Chordata</taxon>
        <taxon>Craniata</taxon>
        <taxon>Vertebrata</taxon>
        <taxon>Euteleostomi</taxon>
        <taxon>Actinopterygii</taxon>
        <taxon>Chondrostei</taxon>
        <taxon>Acipenseriformes</taxon>
        <taxon>Acipenseridae</taxon>
        <taxon>Acipenser</taxon>
    </lineage>
</organism>
<dbReference type="Pfam" id="PF15297">
    <property type="entry name" value="CKAP2_C"/>
    <property type="match status" value="2"/>
</dbReference>
<dbReference type="AlphaFoldDB" id="A0AAD8CP31"/>
<dbReference type="GO" id="GO:0005813">
    <property type="term" value="C:centrosome"/>
    <property type="evidence" value="ECO:0007669"/>
    <property type="project" value="TreeGrafter"/>
</dbReference>
<feature type="compositionally biased region" description="Polar residues" evidence="6">
    <location>
        <begin position="121"/>
        <end position="130"/>
    </location>
</feature>
<evidence type="ECO:0000256" key="6">
    <source>
        <dbReference type="SAM" id="MobiDB-lite"/>
    </source>
</evidence>
<evidence type="ECO:0000256" key="2">
    <source>
        <dbReference type="ARBA" id="ARBA00009468"/>
    </source>
</evidence>
<dbReference type="GO" id="GO:0072686">
    <property type="term" value="C:mitotic spindle"/>
    <property type="evidence" value="ECO:0007669"/>
    <property type="project" value="TreeGrafter"/>
</dbReference>
<feature type="region of interest" description="Disordered" evidence="6">
    <location>
        <begin position="26"/>
        <end position="397"/>
    </location>
</feature>
<feature type="compositionally biased region" description="Basic and acidic residues" evidence="6">
    <location>
        <begin position="362"/>
        <end position="373"/>
    </location>
</feature>
<keyword evidence="9" id="KW-1185">Reference proteome</keyword>
<evidence type="ECO:0000313" key="9">
    <source>
        <dbReference type="Proteomes" id="UP001230051"/>
    </source>
</evidence>
<evidence type="ECO:0000313" key="8">
    <source>
        <dbReference type="EMBL" id="KAK1154450.1"/>
    </source>
</evidence>
<feature type="region of interest" description="Disordered" evidence="6">
    <location>
        <begin position="657"/>
        <end position="692"/>
    </location>
</feature>
<feature type="compositionally biased region" description="Low complexity" evidence="6">
    <location>
        <begin position="677"/>
        <end position="692"/>
    </location>
</feature>
<proteinExistence type="inferred from homology"/>